<dbReference type="PANTHER" id="PTHR23003:SF62">
    <property type="entry name" value="SERINE_ARGININE (SR)-TYPE SHUTTLING MRNA BINDING PROTEIN NPL3"/>
    <property type="match status" value="1"/>
</dbReference>
<evidence type="ECO:0000259" key="21">
    <source>
        <dbReference type="PROSITE" id="PS50102"/>
    </source>
</evidence>
<evidence type="ECO:0000256" key="6">
    <source>
        <dbReference type="ARBA" id="ARBA00022553"/>
    </source>
</evidence>
<feature type="region of interest" description="Disordered" evidence="19">
    <location>
        <begin position="80"/>
        <end position="104"/>
    </location>
</feature>
<dbReference type="Pfam" id="PF03083">
    <property type="entry name" value="MtN3_slv"/>
    <property type="match status" value="1"/>
</dbReference>
<feature type="compositionally biased region" description="Basic residues" evidence="19">
    <location>
        <begin position="222"/>
        <end position="231"/>
    </location>
</feature>
<evidence type="ECO:0000256" key="5">
    <source>
        <dbReference type="ARBA" id="ARBA00022448"/>
    </source>
</evidence>
<keyword evidence="16" id="KW-0539">Nucleus</keyword>
<feature type="region of interest" description="Disordered" evidence="19">
    <location>
        <begin position="194"/>
        <end position="253"/>
    </location>
</feature>
<evidence type="ECO:0000256" key="9">
    <source>
        <dbReference type="ARBA" id="ARBA00022692"/>
    </source>
</evidence>
<dbReference type="InterPro" id="IPR035979">
    <property type="entry name" value="RBD_domain_sf"/>
</dbReference>
<evidence type="ECO:0000256" key="3">
    <source>
        <dbReference type="ARBA" id="ARBA00004642"/>
    </source>
</evidence>
<evidence type="ECO:0000256" key="13">
    <source>
        <dbReference type="ARBA" id="ARBA00022989"/>
    </source>
</evidence>
<reference evidence="22" key="1">
    <citation type="submission" date="2020-06" db="EMBL/GenBank/DDBJ databases">
        <authorList>
            <person name="Li T."/>
            <person name="Hu X."/>
            <person name="Zhang T."/>
            <person name="Song X."/>
            <person name="Zhang H."/>
            <person name="Dai N."/>
            <person name="Sheng W."/>
            <person name="Hou X."/>
            <person name="Wei L."/>
        </authorList>
    </citation>
    <scope>NUCLEOTIDE SEQUENCE</scope>
    <source>
        <strain evidence="22">G01</strain>
        <tissue evidence="22">Leaf</tissue>
    </source>
</reference>
<dbReference type="InterPro" id="IPR000504">
    <property type="entry name" value="RRM_dom"/>
</dbReference>
<evidence type="ECO:0000256" key="15">
    <source>
        <dbReference type="ARBA" id="ARBA00023187"/>
    </source>
</evidence>
<evidence type="ECO:0000256" key="11">
    <source>
        <dbReference type="ARBA" id="ARBA00022737"/>
    </source>
</evidence>
<dbReference type="CDD" id="cd12599">
    <property type="entry name" value="RRM1_SF2_plant_like"/>
    <property type="match status" value="1"/>
</dbReference>
<comment type="subcellular location">
    <subcellularLocation>
        <location evidence="1">Endomembrane system</location>
        <topology evidence="1">Multi-pass membrane protein</topology>
    </subcellularLocation>
    <subcellularLocation>
        <location evidence="2">Nucleus speckle</location>
    </subcellularLocation>
    <subcellularLocation>
        <location evidence="3">Nucleus</location>
        <location evidence="3">Nucleoplasm</location>
    </subcellularLocation>
</comment>
<dbReference type="PANTHER" id="PTHR23003">
    <property type="entry name" value="RNA RECOGNITION MOTIF RRM DOMAIN CONTAINING PROTEIN"/>
    <property type="match status" value="1"/>
</dbReference>
<evidence type="ECO:0000256" key="20">
    <source>
        <dbReference type="SAM" id="Phobius"/>
    </source>
</evidence>
<keyword evidence="7" id="KW-0762">Sugar transport</keyword>
<keyword evidence="13 20" id="KW-1133">Transmembrane helix</keyword>
<evidence type="ECO:0000256" key="10">
    <source>
        <dbReference type="ARBA" id="ARBA00022728"/>
    </source>
</evidence>
<reference evidence="22" key="2">
    <citation type="journal article" date="2024" name="Plant">
        <title>Genomic evolution and insights into agronomic trait innovations of Sesamum species.</title>
        <authorList>
            <person name="Miao H."/>
            <person name="Wang L."/>
            <person name="Qu L."/>
            <person name="Liu H."/>
            <person name="Sun Y."/>
            <person name="Le M."/>
            <person name="Wang Q."/>
            <person name="Wei S."/>
            <person name="Zheng Y."/>
            <person name="Lin W."/>
            <person name="Duan Y."/>
            <person name="Cao H."/>
            <person name="Xiong S."/>
            <person name="Wang X."/>
            <person name="Wei L."/>
            <person name="Li C."/>
            <person name="Ma Q."/>
            <person name="Ju M."/>
            <person name="Zhao R."/>
            <person name="Li G."/>
            <person name="Mu C."/>
            <person name="Tian Q."/>
            <person name="Mei H."/>
            <person name="Zhang T."/>
            <person name="Gao T."/>
            <person name="Zhang H."/>
        </authorList>
    </citation>
    <scope>NUCLEOTIDE SEQUENCE</scope>
    <source>
        <strain evidence="22">G01</strain>
    </source>
</reference>
<feature type="compositionally biased region" description="Low complexity" evidence="19">
    <location>
        <begin position="232"/>
        <end position="253"/>
    </location>
</feature>
<feature type="region of interest" description="Disordered" evidence="19">
    <location>
        <begin position="326"/>
        <end position="345"/>
    </location>
</feature>
<evidence type="ECO:0000256" key="12">
    <source>
        <dbReference type="ARBA" id="ARBA00022884"/>
    </source>
</evidence>
<dbReference type="FunFam" id="3.30.70.330:FF:000410">
    <property type="entry name" value="ASF/SF2-like pre-mRNA splicing factor SRP31"/>
    <property type="match status" value="1"/>
</dbReference>
<evidence type="ECO:0000313" key="22">
    <source>
        <dbReference type="EMBL" id="KAL0364822.1"/>
    </source>
</evidence>
<feature type="compositionally biased region" description="Low complexity" evidence="19">
    <location>
        <begin position="93"/>
        <end position="104"/>
    </location>
</feature>
<dbReference type="Gene3D" id="3.30.70.330">
    <property type="match status" value="2"/>
</dbReference>
<comment type="similarity">
    <text evidence="4">Belongs to the SWEET sugar transporter family.</text>
</comment>
<dbReference type="FunFam" id="1.20.1280.290:FF:000001">
    <property type="entry name" value="Bidirectional sugar transporter SWEET"/>
    <property type="match status" value="1"/>
</dbReference>
<dbReference type="InterPro" id="IPR004316">
    <property type="entry name" value="SWEET_rpt"/>
</dbReference>
<evidence type="ECO:0000256" key="19">
    <source>
        <dbReference type="SAM" id="MobiDB-lite"/>
    </source>
</evidence>
<proteinExistence type="inferred from homology"/>
<dbReference type="GO" id="GO:0008380">
    <property type="term" value="P:RNA splicing"/>
    <property type="evidence" value="ECO:0007669"/>
    <property type="project" value="UniProtKB-KW"/>
</dbReference>
<keyword evidence="8" id="KW-0507">mRNA processing</keyword>
<dbReference type="SMART" id="SM00360">
    <property type="entry name" value="RRM"/>
    <property type="match status" value="2"/>
</dbReference>
<evidence type="ECO:0000256" key="4">
    <source>
        <dbReference type="ARBA" id="ARBA00007809"/>
    </source>
</evidence>
<evidence type="ECO:0000256" key="7">
    <source>
        <dbReference type="ARBA" id="ARBA00022597"/>
    </source>
</evidence>
<feature type="transmembrane region" description="Helical" evidence="20">
    <location>
        <begin position="446"/>
        <end position="467"/>
    </location>
</feature>
<evidence type="ECO:0000256" key="16">
    <source>
        <dbReference type="ARBA" id="ARBA00023242"/>
    </source>
</evidence>
<dbReference type="SUPFAM" id="SSF54928">
    <property type="entry name" value="RNA-binding domain, RBD"/>
    <property type="match status" value="1"/>
</dbReference>
<keyword evidence="12 18" id="KW-0694">RNA-binding</keyword>
<evidence type="ECO:0000256" key="18">
    <source>
        <dbReference type="PROSITE-ProRule" id="PRU00176"/>
    </source>
</evidence>
<keyword evidence="9 20" id="KW-0812">Transmembrane</keyword>
<keyword evidence="14 20" id="KW-0472">Membrane</keyword>
<evidence type="ECO:0000256" key="8">
    <source>
        <dbReference type="ARBA" id="ARBA00022664"/>
    </source>
</evidence>
<feature type="compositionally biased region" description="Basic and acidic residues" evidence="19">
    <location>
        <begin position="80"/>
        <end position="92"/>
    </location>
</feature>
<keyword evidence="5" id="KW-0813">Transport</keyword>
<dbReference type="PROSITE" id="PS50102">
    <property type="entry name" value="RRM"/>
    <property type="match status" value="2"/>
</dbReference>
<dbReference type="GO" id="GO:0012505">
    <property type="term" value="C:endomembrane system"/>
    <property type="evidence" value="ECO:0007669"/>
    <property type="project" value="UniProtKB-SubCell"/>
</dbReference>
<dbReference type="GO" id="GO:0016607">
    <property type="term" value="C:nuclear speck"/>
    <property type="evidence" value="ECO:0007669"/>
    <property type="project" value="UniProtKB-SubCell"/>
</dbReference>
<dbReference type="InterPro" id="IPR012677">
    <property type="entry name" value="Nucleotide-bd_a/b_plait_sf"/>
</dbReference>
<comment type="similarity">
    <text evidence="17">Belongs to the splicing factor SR family. SR subfamily.</text>
</comment>
<dbReference type="GO" id="GO:0006397">
    <property type="term" value="P:mRNA processing"/>
    <property type="evidence" value="ECO:0007669"/>
    <property type="project" value="UniProtKB-KW"/>
</dbReference>
<name>A0AAW2QAK3_9LAMI</name>
<accession>A0AAW2QAK3</accession>
<dbReference type="Pfam" id="PF00076">
    <property type="entry name" value="RRM_1"/>
    <property type="match status" value="2"/>
</dbReference>
<feature type="transmembrane region" description="Helical" evidence="20">
    <location>
        <begin position="473"/>
        <end position="498"/>
    </location>
</feature>
<dbReference type="GO" id="GO:0005681">
    <property type="term" value="C:spliceosomal complex"/>
    <property type="evidence" value="ECO:0007669"/>
    <property type="project" value="UniProtKB-KW"/>
</dbReference>
<feature type="domain" description="RRM" evidence="21">
    <location>
        <begin position="109"/>
        <end position="187"/>
    </location>
</feature>
<keyword evidence="15" id="KW-0508">mRNA splicing</keyword>
<dbReference type="Gene3D" id="1.20.1280.290">
    <property type="match status" value="1"/>
</dbReference>
<keyword evidence="6" id="KW-0597">Phosphoprotein</keyword>
<dbReference type="AlphaFoldDB" id="A0AAW2QAK3"/>
<keyword evidence="10" id="KW-0747">Spliceosome</keyword>
<protein>
    <submittedName>
        <fullName evidence="22">Serine/arginine-rich splicing factor</fullName>
    </submittedName>
</protein>
<dbReference type="GO" id="GO:0016020">
    <property type="term" value="C:membrane"/>
    <property type="evidence" value="ECO:0007669"/>
    <property type="project" value="InterPro"/>
</dbReference>
<organism evidence="22">
    <name type="scientific">Sesamum angustifolium</name>
    <dbReference type="NCBI Taxonomy" id="2727405"/>
    <lineage>
        <taxon>Eukaryota</taxon>
        <taxon>Viridiplantae</taxon>
        <taxon>Streptophyta</taxon>
        <taxon>Embryophyta</taxon>
        <taxon>Tracheophyta</taxon>
        <taxon>Spermatophyta</taxon>
        <taxon>Magnoliopsida</taxon>
        <taxon>eudicotyledons</taxon>
        <taxon>Gunneridae</taxon>
        <taxon>Pentapetalae</taxon>
        <taxon>asterids</taxon>
        <taxon>lamiids</taxon>
        <taxon>Lamiales</taxon>
        <taxon>Pedaliaceae</taxon>
        <taxon>Sesamum</taxon>
    </lineage>
</organism>
<dbReference type="GO" id="GO:0003729">
    <property type="term" value="F:mRNA binding"/>
    <property type="evidence" value="ECO:0007669"/>
    <property type="project" value="TreeGrafter"/>
</dbReference>
<evidence type="ECO:0000256" key="1">
    <source>
        <dbReference type="ARBA" id="ARBA00004127"/>
    </source>
</evidence>
<feature type="transmembrane region" description="Helical" evidence="20">
    <location>
        <begin position="412"/>
        <end position="434"/>
    </location>
</feature>
<evidence type="ECO:0000256" key="17">
    <source>
        <dbReference type="ARBA" id="ARBA00061121"/>
    </source>
</evidence>
<dbReference type="InterPro" id="IPR050374">
    <property type="entry name" value="RRT5_SRSF_SR"/>
</dbReference>
<sequence length="501" mass="56090">MGRSSRTIYVGNLPGDIRESEVEDLFYKYGPIVDIDLKIPPRPPGYAFVEFEDSRDADDAIRGRDGYNFDGCRLRVELAHGGRGSSSHDRHSSYSSGSSRGGVSRRSDYRVLVTGLPSSASWQDLKDHMRRAGDVCFSQVYRDRDGMRGIVDYTNYDDMKYAIRKLDDSLFRNQYSRAYIRVWWRNMRGDVVIPGAPSPYTRSRSPTQSSGDRDRSRSASPRVKRSRRASSRSRSGSVASKSQSGSPRSVSRSMSTCGKIQMVNFILAWYLGQDPKLQHPLLEVGLTTSMVVILLGNIPGTSSEYSVMTSSSLIFFHQLWLLQPPQPRHASASPSRSRSRQDPTETYMETTACFAYIEEEHHLTSHVSFPGRTFVRIVKKKSTEEFESFPYICTLLSSSLWTYYGLTKPDSFLVATVNGFGVAVEIIYISLFLIFAPPPTRVKTGIVFGIMNVGFLGAAVGMTYLILDGEVRIDAIGLMCSALNIIMYASPLSAMVGYKYR</sequence>
<dbReference type="FunFam" id="3.30.70.330:FF:000062">
    <property type="entry name" value="serine/arginine-rich splicing factor SR34A-like"/>
    <property type="match status" value="1"/>
</dbReference>
<keyword evidence="11" id="KW-0677">Repeat</keyword>
<gene>
    <name evidence="22" type="ORF">Sangu_0579800</name>
</gene>
<evidence type="ECO:0000256" key="14">
    <source>
        <dbReference type="ARBA" id="ARBA00023136"/>
    </source>
</evidence>
<feature type="domain" description="RRM" evidence="21">
    <location>
        <begin position="6"/>
        <end position="81"/>
    </location>
</feature>
<comment type="caution">
    <text evidence="22">The sequence shown here is derived from an EMBL/GenBank/DDBJ whole genome shotgun (WGS) entry which is preliminary data.</text>
</comment>
<dbReference type="GO" id="GO:0005737">
    <property type="term" value="C:cytoplasm"/>
    <property type="evidence" value="ECO:0007669"/>
    <property type="project" value="TreeGrafter"/>
</dbReference>
<dbReference type="EMBL" id="JACGWK010000003">
    <property type="protein sequence ID" value="KAL0364822.1"/>
    <property type="molecule type" value="Genomic_DNA"/>
</dbReference>
<dbReference type="CDD" id="cd12602">
    <property type="entry name" value="RRM2_SF2_plant_like"/>
    <property type="match status" value="1"/>
</dbReference>
<evidence type="ECO:0000256" key="2">
    <source>
        <dbReference type="ARBA" id="ARBA00004324"/>
    </source>
</evidence>